<dbReference type="GO" id="GO:0005813">
    <property type="term" value="C:centrosome"/>
    <property type="evidence" value="ECO:0007669"/>
    <property type="project" value="TreeGrafter"/>
</dbReference>
<dbReference type="AlphaFoldDB" id="A0AAN7SFR6"/>
<dbReference type="SUPFAM" id="SSF52047">
    <property type="entry name" value="RNI-like"/>
    <property type="match status" value="1"/>
</dbReference>
<dbReference type="GO" id="GO:0036064">
    <property type="term" value="C:ciliary basal body"/>
    <property type="evidence" value="ECO:0007669"/>
    <property type="project" value="TreeGrafter"/>
</dbReference>
<gene>
    <name evidence="2" type="ORF">RN001_007823</name>
</gene>
<evidence type="ECO:0008006" key="4">
    <source>
        <dbReference type="Google" id="ProtNLM"/>
    </source>
</evidence>
<dbReference type="PANTHER" id="PTHR24110:SF3">
    <property type="entry name" value="CENTROSOMAL PROTEIN OF 78 KDA"/>
    <property type="match status" value="1"/>
</dbReference>
<feature type="region of interest" description="Disordered" evidence="1">
    <location>
        <begin position="518"/>
        <end position="544"/>
    </location>
</feature>
<reference evidence="3" key="1">
    <citation type="submission" date="2023-01" db="EMBL/GenBank/DDBJ databases">
        <title>Key to firefly adult light organ development and bioluminescence: homeobox transcription factors regulate luciferase expression and transportation to peroxisome.</title>
        <authorList>
            <person name="Fu X."/>
        </authorList>
    </citation>
    <scope>NUCLEOTIDE SEQUENCE [LARGE SCALE GENOMIC DNA]</scope>
</reference>
<keyword evidence="3" id="KW-1185">Reference proteome</keyword>
<organism evidence="2 3">
    <name type="scientific">Aquatica leii</name>
    <dbReference type="NCBI Taxonomy" id="1421715"/>
    <lineage>
        <taxon>Eukaryota</taxon>
        <taxon>Metazoa</taxon>
        <taxon>Ecdysozoa</taxon>
        <taxon>Arthropoda</taxon>
        <taxon>Hexapoda</taxon>
        <taxon>Insecta</taxon>
        <taxon>Pterygota</taxon>
        <taxon>Neoptera</taxon>
        <taxon>Endopterygota</taxon>
        <taxon>Coleoptera</taxon>
        <taxon>Polyphaga</taxon>
        <taxon>Elateriformia</taxon>
        <taxon>Elateroidea</taxon>
        <taxon>Lampyridae</taxon>
        <taxon>Luciolinae</taxon>
        <taxon>Aquatica</taxon>
    </lineage>
</organism>
<dbReference type="PRINTS" id="PR02062">
    <property type="entry name" value="CENTROSOME78"/>
</dbReference>
<dbReference type="GO" id="GO:0044782">
    <property type="term" value="P:cilium organization"/>
    <property type="evidence" value="ECO:0007669"/>
    <property type="project" value="TreeGrafter"/>
</dbReference>
<dbReference type="EMBL" id="JARPUR010000003">
    <property type="protein sequence ID" value="KAK4879677.1"/>
    <property type="molecule type" value="Genomic_DNA"/>
</dbReference>
<evidence type="ECO:0000313" key="3">
    <source>
        <dbReference type="Proteomes" id="UP001353858"/>
    </source>
</evidence>
<dbReference type="InterPro" id="IPR032675">
    <property type="entry name" value="LRR_dom_sf"/>
</dbReference>
<proteinExistence type="predicted"/>
<protein>
    <recommendedName>
        <fullName evidence="4">Centrosomal protein of 78 kDa</fullName>
    </recommendedName>
</protein>
<evidence type="ECO:0000313" key="2">
    <source>
        <dbReference type="EMBL" id="KAK4879677.1"/>
    </source>
</evidence>
<dbReference type="Proteomes" id="UP001353858">
    <property type="component" value="Unassembled WGS sequence"/>
</dbReference>
<feature type="compositionally biased region" description="Basic and acidic residues" evidence="1">
    <location>
        <begin position="522"/>
        <end position="544"/>
    </location>
</feature>
<accession>A0AAN7SFR6</accession>
<evidence type="ECO:0000256" key="1">
    <source>
        <dbReference type="SAM" id="MobiDB-lite"/>
    </source>
</evidence>
<comment type="caution">
    <text evidence="2">The sequence shown here is derived from an EMBL/GenBank/DDBJ whole genome shotgun (WGS) entry which is preliminary data.</text>
</comment>
<sequence length="663" mass="75851">MSSSIKSSVTSTLKPRNIFYVWYTELCRRANTNPLNSIKPAKPKNDVVLDFVADRIKCEEWTPILHALCLDTSLHVISIKSRYTGLSFNYEINTEEKARKMKKPSPVLWTDYILKFLTKSLGCCIKNSQVLSSLELDGIPMYLEYLELLLHNLRYSRSVKVLSFKRCQINDCGCQMICANLRLMPNIIVVNLSSCNLTALSGQYLSKIIQHQQINRYSESWHNSLRYEEPDSEAMGGIKRLTLNNNPNIGDDGLVPILDALDDDLWIKAIDMQNCGISENMSNRILSLVEQSNCIEIADFRNNENLTTRTMEKILEAFEKKYRLGNNPEFQWGETNTSICDNTFSSTRSTISGFSGSVQKARSATLRNLGSVEFAPSKGQLRRTKTQIMIDKGSRYNDFIENFNNRQLSVAKKQLSELHIKLQAEKSIRLKTEKVNNELQRQLVSIRNLDYLQHDRFLTPEKITKVVRIIEDLKLDENEQPSVNRKTSLCRNLSKDKISIENTKRIVDTKKVKTCNITQPVKSERKPSHSEKIEPATRKSVYKPEKSTKLMSPIYEMSSRQNSVEDTTTTAQNLFAQLLLQSNYKNCIEENNDLNGTILQYCCETDLADSVSEDDTNSDNASWIDQKTNMSSDSDSSLELLYREIDAVDQDLNFTCLSTFNVF</sequence>
<dbReference type="PANTHER" id="PTHR24110">
    <property type="entry name" value="CENTROSOMAL PROTEIN OF 78 KDA"/>
    <property type="match status" value="1"/>
</dbReference>
<dbReference type="Gene3D" id="3.80.10.10">
    <property type="entry name" value="Ribonuclease Inhibitor"/>
    <property type="match status" value="2"/>
</dbReference>
<dbReference type="InterPro" id="IPR026212">
    <property type="entry name" value="Cep78"/>
</dbReference>
<name>A0AAN7SFR6_9COLE</name>